<dbReference type="SUPFAM" id="SSF53807">
    <property type="entry name" value="Helical backbone' metal receptor"/>
    <property type="match status" value="1"/>
</dbReference>
<evidence type="ECO:0000259" key="1">
    <source>
        <dbReference type="Pfam" id="PF00148"/>
    </source>
</evidence>
<dbReference type="EMBL" id="VUNL01000003">
    <property type="protein sequence ID" value="MSV24251.1"/>
    <property type="molecule type" value="Genomic_DNA"/>
</dbReference>
<comment type="caution">
    <text evidence="2">The sequence shown here is derived from an EMBL/GenBank/DDBJ whole genome shotgun (WGS) entry which is preliminary data.</text>
</comment>
<dbReference type="Gene3D" id="3.40.50.1980">
    <property type="entry name" value="Nitrogenase molybdenum iron protein domain"/>
    <property type="match status" value="2"/>
</dbReference>
<dbReference type="Proteomes" id="UP000430222">
    <property type="component" value="Unassembled WGS sequence"/>
</dbReference>
<sequence>MRRVLLLMKYHQNAHILSTYSADTFGVCSALFELGGMIVMHDPSGCNSTYTTHDEPRWYEQDSLIFISALNEQDAVLGRDDKFVQDVIDSAMQFRPRFICIIPSQIAFLIGTDMKALAHIIANRTGIPCFTLPTNSMHYYERGIFYALEWLAKQAVQQHVPLQKPARKGTRSLNILGVTPLDFSPDSVSSLRQWALNAGFTLQSCWAVGESLDTILSSTNACVNLVVSYGGLGAARVLQEAIGIPYVIGTPIGALRSLLAEALKRSADDQHIRAPFLSGHPIELPVQAMTAGTADNPAARPNQMKKNAQLLVGESICTQSLAFALEREGAEHWQTIVPVETESSLLLPDTMQLTDETDLQPAFRVADKVLADPMYEPIIPTRYGVSFIRLPHAGFSGRLYQKEIPDLISTKGFQHLRKKIK</sequence>
<dbReference type="PANTHER" id="PTHR42846">
    <property type="entry name" value="NI-SIROHYDROCHLORIN A,C-DIAMIDE REDUCTIVE CYCLASE COMPLEX, COMPONENT CFBD"/>
    <property type="match status" value="1"/>
</dbReference>
<dbReference type="InterPro" id="IPR000510">
    <property type="entry name" value="Nase/OxRdtase_comp1"/>
</dbReference>
<reference evidence="2 3" key="1">
    <citation type="submission" date="2019-08" db="EMBL/GenBank/DDBJ databases">
        <title>In-depth cultivation of the pig gut microbiome towards novel bacterial diversity and tailored functional studies.</title>
        <authorList>
            <person name="Wylensek D."/>
            <person name="Hitch T.C.A."/>
            <person name="Clavel T."/>
        </authorList>
    </citation>
    <scope>NUCLEOTIDE SEQUENCE [LARGE SCALE GENOMIC DNA]</scope>
    <source>
        <strain evidence="3">WCA-380-WT-3B3</strain>
    </source>
</reference>
<proteinExistence type="predicted"/>
<gene>
    <name evidence="2" type="ORF">FYJ78_03420</name>
</gene>
<dbReference type="Pfam" id="PF00148">
    <property type="entry name" value="Oxidored_nitro"/>
    <property type="match status" value="1"/>
</dbReference>
<dbReference type="GO" id="GO:0016491">
    <property type="term" value="F:oxidoreductase activity"/>
    <property type="evidence" value="ECO:0007669"/>
    <property type="project" value="InterPro"/>
</dbReference>
<accession>A0A6I2UX58</accession>
<protein>
    <recommendedName>
        <fullName evidence="1">Nitrogenase/oxidoreductase component 1 domain-containing protein</fullName>
    </recommendedName>
</protein>
<keyword evidence="3" id="KW-1185">Reference proteome</keyword>
<feature type="domain" description="Nitrogenase/oxidoreductase component 1" evidence="1">
    <location>
        <begin position="37"/>
        <end position="254"/>
    </location>
</feature>
<dbReference type="AlphaFoldDB" id="A0A6I2UX58"/>
<organism evidence="2 3">
    <name type="scientific">Selenomonas montiformis</name>
    <dbReference type="NCBI Taxonomy" id="2652285"/>
    <lineage>
        <taxon>Bacteria</taxon>
        <taxon>Bacillati</taxon>
        <taxon>Bacillota</taxon>
        <taxon>Negativicutes</taxon>
        <taxon>Selenomonadales</taxon>
        <taxon>Selenomonadaceae</taxon>
        <taxon>Selenomonas</taxon>
    </lineage>
</organism>
<dbReference type="InterPro" id="IPR052673">
    <property type="entry name" value="Ni-siroh_cyclase_CfbD"/>
</dbReference>
<name>A0A6I2UX58_9FIRM</name>
<evidence type="ECO:0000313" key="2">
    <source>
        <dbReference type="EMBL" id="MSV24251.1"/>
    </source>
</evidence>
<dbReference type="PANTHER" id="PTHR42846:SF1">
    <property type="entry name" value="NI-SIROHYDROCHLORIN A,C-DIAMIDE REDUCTIVE CYCLASE COMPLEX, COMPONENT CFBD"/>
    <property type="match status" value="1"/>
</dbReference>
<evidence type="ECO:0000313" key="3">
    <source>
        <dbReference type="Proteomes" id="UP000430222"/>
    </source>
</evidence>